<evidence type="ECO:0000313" key="1">
    <source>
        <dbReference type="EMBL" id="TBU22482.1"/>
    </source>
</evidence>
<name>A0A4Q9M984_9APHY</name>
<dbReference type="AlphaFoldDB" id="A0A4Q9M984"/>
<proteinExistence type="predicted"/>
<accession>A0A4Q9M984</accession>
<sequence>MQKTCEADEMILLSEESWGHFGGRALFLPKKWVVGDFNWYITIIHHRLTVS</sequence>
<dbReference type="Proteomes" id="UP000292957">
    <property type="component" value="Unassembled WGS sequence"/>
</dbReference>
<reference evidence="1" key="1">
    <citation type="submission" date="2019-01" db="EMBL/GenBank/DDBJ databases">
        <title>Draft genome sequences of three monokaryotic isolates of the white-rot basidiomycete fungus Dichomitus squalens.</title>
        <authorList>
            <consortium name="DOE Joint Genome Institute"/>
            <person name="Lopez S.C."/>
            <person name="Andreopoulos B."/>
            <person name="Pangilinan J."/>
            <person name="Lipzen A."/>
            <person name="Riley R."/>
            <person name="Ahrendt S."/>
            <person name="Ng V."/>
            <person name="Barry K."/>
            <person name="Daum C."/>
            <person name="Grigoriev I.V."/>
            <person name="Hilden K.S."/>
            <person name="Makela M.R."/>
            <person name="de Vries R.P."/>
        </authorList>
    </citation>
    <scope>NUCLEOTIDE SEQUENCE [LARGE SCALE GENOMIC DNA]</scope>
    <source>
        <strain evidence="1">OM18370.1</strain>
    </source>
</reference>
<gene>
    <name evidence="1" type="ORF">BD311DRAFT_770352</name>
</gene>
<protein>
    <submittedName>
        <fullName evidence="1">Uncharacterized protein</fullName>
    </submittedName>
</protein>
<organism evidence="1">
    <name type="scientific">Dichomitus squalens</name>
    <dbReference type="NCBI Taxonomy" id="114155"/>
    <lineage>
        <taxon>Eukaryota</taxon>
        <taxon>Fungi</taxon>
        <taxon>Dikarya</taxon>
        <taxon>Basidiomycota</taxon>
        <taxon>Agaricomycotina</taxon>
        <taxon>Agaricomycetes</taxon>
        <taxon>Polyporales</taxon>
        <taxon>Polyporaceae</taxon>
        <taxon>Dichomitus</taxon>
    </lineage>
</organism>
<dbReference type="EMBL" id="ML143540">
    <property type="protein sequence ID" value="TBU22482.1"/>
    <property type="molecule type" value="Genomic_DNA"/>
</dbReference>